<feature type="compositionally biased region" description="Basic and acidic residues" evidence="1">
    <location>
        <begin position="75"/>
        <end position="91"/>
    </location>
</feature>
<sequence length="373" mass="44214">MQKNNEIKSQRKSKEFKNLERKLASIARHSIYVPSHYLMGDNLLNVLSKENENGKEKNNQQNLNNKNLNKSNQNKLEKKEKNLFSDSRSESDSGSSGDNKQENNKVNTNDEIIHEKNVKPFLKDNQIKSIHNLQQIYRQSVKSKKTFRSIVNLIEEKEINHNPKKKKKFTNFKKLSTKKKKRNKKKNSKQTKEFQEILKEIRDIKKTKPNKQKKDQITKQEEKLYKKLEKIGESKSEPTLDLLKKKKNIKKTKKKKKKKKKMKEFSYNYENENKTSLEKLRMDKFQTKTVLATTEEKKKIIKDFLNNNPLNDKQLIQIVKHYRTNGTVPLLENIIVNPFSFDDDVEFEQIKKNRVEQLVYLLENDSSDEGNEN</sequence>
<evidence type="ECO:0000313" key="3">
    <source>
        <dbReference type="Proteomes" id="UP001146793"/>
    </source>
</evidence>
<protein>
    <submittedName>
        <fullName evidence="2">Uncharacterized protein</fullName>
    </submittedName>
</protein>
<proteinExistence type="predicted"/>
<reference evidence="2" key="1">
    <citation type="submission" date="2022-08" db="EMBL/GenBank/DDBJ databases">
        <title>Novel sulphate-reducing endosymbionts in the free-living metamonad Anaeramoeba.</title>
        <authorList>
            <person name="Jerlstrom-Hultqvist J."/>
            <person name="Cepicka I."/>
            <person name="Gallot-Lavallee L."/>
            <person name="Salas-Leiva D."/>
            <person name="Curtis B.A."/>
            <person name="Zahonova K."/>
            <person name="Pipaliya S."/>
            <person name="Dacks J."/>
            <person name="Roger A.J."/>
        </authorList>
    </citation>
    <scope>NUCLEOTIDE SEQUENCE</scope>
    <source>
        <strain evidence="2">Busselton2</strain>
    </source>
</reference>
<accession>A0AAV7ZML9</accession>
<dbReference type="EMBL" id="JANTQA010000023">
    <property type="protein sequence ID" value="KAJ3443234.1"/>
    <property type="molecule type" value="Genomic_DNA"/>
</dbReference>
<organism evidence="2 3">
    <name type="scientific">Anaeramoeba flamelloides</name>
    <dbReference type="NCBI Taxonomy" id="1746091"/>
    <lineage>
        <taxon>Eukaryota</taxon>
        <taxon>Metamonada</taxon>
        <taxon>Anaeramoebidae</taxon>
        <taxon>Anaeramoeba</taxon>
    </lineage>
</organism>
<feature type="region of interest" description="Disordered" evidence="1">
    <location>
        <begin position="174"/>
        <end position="193"/>
    </location>
</feature>
<evidence type="ECO:0000256" key="1">
    <source>
        <dbReference type="SAM" id="MobiDB-lite"/>
    </source>
</evidence>
<name>A0AAV7ZML9_9EUKA</name>
<dbReference type="AlphaFoldDB" id="A0AAV7ZML9"/>
<comment type="caution">
    <text evidence="2">The sequence shown here is derived from an EMBL/GenBank/DDBJ whole genome shotgun (WGS) entry which is preliminary data.</text>
</comment>
<feature type="region of interest" description="Disordered" evidence="1">
    <location>
        <begin position="52"/>
        <end position="112"/>
    </location>
</feature>
<feature type="compositionally biased region" description="Low complexity" evidence="1">
    <location>
        <begin position="59"/>
        <end position="74"/>
    </location>
</feature>
<feature type="compositionally biased region" description="Basic residues" evidence="1">
    <location>
        <begin position="174"/>
        <end position="189"/>
    </location>
</feature>
<evidence type="ECO:0000313" key="2">
    <source>
        <dbReference type="EMBL" id="KAJ3443234.1"/>
    </source>
</evidence>
<gene>
    <name evidence="2" type="ORF">M0812_09068</name>
</gene>
<dbReference type="Proteomes" id="UP001146793">
    <property type="component" value="Unassembled WGS sequence"/>
</dbReference>